<keyword evidence="4" id="KW-1185">Reference proteome</keyword>
<dbReference type="InterPro" id="IPR050268">
    <property type="entry name" value="NADH-dep_flavin_reductase"/>
</dbReference>
<dbReference type="Gene3D" id="2.30.110.10">
    <property type="entry name" value="Electron Transport, Fmn-binding Protein, Chain A"/>
    <property type="match status" value="1"/>
</dbReference>
<comment type="caution">
    <text evidence="3">The sequence shown here is derived from an EMBL/GenBank/DDBJ whole genome shotgun (WGS) entry which is preliminary data.</text>
</comment>
<proteinExistence type="predicted"/>
<dbReference type="Proteomes" id="UP000221024">
    <property type="component" value="Unassembled WGS sequence"/>
</dbReference>
<dbReference type="OrthoDB" id="9792858at2"/>
<dbReference type="Pfam" id="PF01613">
    <property type="entry name" value="Flavin_Reduct"/>
    <property type="match status" value="1"/>
</dbReference>
<dbReference type="GO" id="GO:0042602">
    <property type="term" value="F:riboflavin reductase (NADPH) activity"/>
    <property type="evidence" value="ECO:0007669"/>
    <property type="project" value="TreeGrafter"/>
</dbReference>
<dbReference type="InterPro" id="IPR002563">
    <property type="entry name" value="Flavin_Rdtase-like_dom"/>
</dbReference>
<evidence type="ECO:0000256" key="1">
    <source>
        <dbReference type="ARBA" id="ARBA00023002"/>
    </source>
</evidence>
<dbReference type="PANTHER" id="PTHR30466:SF1">
    <property type="entry name" value="FMN REDUCTASE (NADH) RUTF"/>
    <property type="match status" value="1"/>
</dbReference>
<sequence>MSTRTEAPPLRSTLRRLPSPVVVVTTYAKGKPWGITIGSFTSVSLDPPLVSFNVDRNAQSHAALHEAGRCAIHLLDDTQVAFANHFARPDLAPEEQFQPVAYTPDAHQIPILEGKAAVLHARIENAHSAGDHTIFVAEVERITPRENAQGITYVERGYHAVGHELGGTALSPVSTSSNGSS</sequence>
<dbReference type="SUPFAM" id="SSF50475">
    <property type="entry name" value="FMN-binding split barrel"/>
    <property type="match status" value="1"/>
</dbReference>
<protein>
    <submittedName>
        <fullName evidence="3">Flavin reductase</fullName>
    </submittedName>
</protein>
<evidence type="ECO:0000313" key="3">
    <source>
        <dbReference type="EMBL" id="PEN06563.1"/>
    </source>
</evidence>
<keyword evidence="1" id="KW-0560">Oxidoreductase</keyword>
<accession>A0A2H3NNJ6</accession>
<feature type="domain" description="Flavin reductase like" evidence="2">
    <location>
        <begin position="14"/>
        <end position="160"/>
    </location>
</feature>
<dbReference type="InterPro" id="IPR012349">
    <property type="entry name" value="Split_barrel_FMN-bd"/>
</dbReference>
<evidence type="ECO:0000313" key="4">
    <source>
        <dbReference type="Proteomes" id="UP000221024"/>
    </source>
</evidence>
<dbReference type="SMART" id="SM00903">
    <property type="entry name" value="Flavin_Reduct"/>
    <property type="match status" value="1"/>
</dbReference>
<dbReference type="PANTHER" id="PTHR30466">
    <property type="entry name" value="FLAVIN REDUCTASE"/>
    <property type="match status" value="1"/>
</dbReference>
<organism evidence="3 4">
    <name type="scientific">Longimonas halophila</name>
    <dbReference type="NCBI Taxonomy" id="1469170"/>
    <lineage>
        <taxon>Bacteria</taxon>
        <taxon>Pseudomonadati</taxon>
        <taxon>Rhodothermota</taxon>
        <taxon>Rhodothermia</taxon>
        <taxon>Rhodothermales</taxon>
        <taxon>Salisaetaceae</taxon>
        <taxon>Longimonas</taxon>
    </lineage>
</organism>
<name>A0A2H3NNJ6_9BACT</name>
<gene>
    <name evidence="3" type="ORF">CRI93_09800</name>
</gene>
<dbReference type="GO" id="GO:0010181">
    <property type="term" value="F:FMN binding"/>
    <property type="evidence" value="ECO:0007669"/>
    <property type="project" value="InterPro"/>
</dbReference>
<dbReference type="AlphaFoldDB" id="A0A2H3NNJ6"/>
<reference evidence="3 4" key="1">
    <citation type="submission" date="2017-10" db="EMBL/GenBank/DDBJ databases">
        <title>Draft genome of Longimonas halophila.</title>
        <authorList>
            <person name="Goh K.M."/>
            <person name="Shamsir M.S."/>
            <person name="Lim S.W."/>
        </authorList>
    </citation>
    <scope>NUCLEOTIDE SEQUENCE [LARGE SCALE GENOMIC DNA]</scope>
    <source>
        <strain evidence="3 4">KCTC 42399</strain>
    </source>
</reference>
<dbReference type="EMBL" id="PDEP01000008">
    <property type="protein sequence ID" value="PEN06563.1"/>
    <property type="molecule type" value="Genomic_DNA"/>
</dbReference>
<dbReference type="RefSeq" id="WP_098062456.1">
    <property type="nucleotide sequence ID" value="NZ_PDEP01000008.1"/>
</dbReference>
<evidence type="ECO:0000259" key="2">
    <source>
        <dbReference type="SMART" id="SM00903"/>
    </source>
</evidence>